<comment type="caution">
    <text evidence="2">The sequence shown here is derived from an EMBL/GenBank/DDBJ whole genome shotgun (WGS) entry which is preliminary data.</text>
</comment>
<evidence type="ECO:0000313" key="2">
    <source>
        <dbReference type="EMBL" id="KYO25705.1"/>
    </source>
</evidence>
<dbReference type="AlphaFoldDB" id="A0A151MME6"/>
<dbReference type="Proteomes" id="UP000050525">
    <property type="component" value="Unassembled WGS sequence"/>
</dbReference>
<feature type="compositionally biased region" description="Low complexity" evidence="1">
    <location>
        <begin position="23"/>
        <end position="42"/>
    </location>
</feature>
<keyword evidence="3" id="KW-1185">Reference proteome</keyword>
<feature type="region of interest" description="Disordered" evidence="1">
    <location>
        <begin position="17"/>
        <end position="43"/>
    </location>
</feature>
<protein>
    <submittedName>
        <fullName evidence="2">Uncharacterized protein</fullName>
    </submittedName>
</protein>
<accession>A0A151MME6</accession>
<name>A0A151MME6_ALLMI</name>
<gene>
    <name evidence="2" type="ORF">Y1Q_0022118</name>
</gene>
<organism evidence="2 3">
    <name type="scientific">Alligator mississippiensis</name>
    <name type="common">American alligator</name>
    <dbReference type="NCBI Taxonomy" id="8496"/>
    <lineage>
        <taxon>Eukaryota</taxon>
        <taxon>Metazoa</taxon>
        <taxon>Chordata</taxon>
        <taxon>Craniata</taxon>
        <taxon>Vertebrata</taxon>
        <taxon>Euteleostomi</taxon>
        <taxon>Archelosauria</taxon>
        <taxon>Archosauria</taxon>
        <taxon>Crocodylia</taxon>
        <taxon>Alligatoridae</taxon>
        <taxon>Alligatorinae</taxon>
        <taxon>Alligator</taxon>
    </lineage>
</organism>
<reference evidence="2 3" key="1">
    <citation type="journal article" date="2012" name="Genome Biol.">
        <title>Sequencing three crocodilian genomes to illuminate the evolution of archosaurs and amniotes.</title>
        <authorList>
            <person name="St John J.A."/>
            <person name="Braun E.L."/>
            <person name="Isberg S.R."/>
            <person name="Miles L.G."/>
            <person name="Chong A.Y."/>
            <person name="Gongora J."/>
            <person name="Dalzell P."/>
            <person name="Moran C."/>
            <person name="Bed'hom B."/>
            <person name="Abzhanov A."/>
            <person name="Burgess S.C."/>
            <person name="Cooksey A.M."/>
            <person name="Castoe T.A."/>
            <person name="Crawford N.G."/>
            <person name="Densmore L.D."/>
            <person name="Drew J.C."/>
            <person name="Edwards S.V."/>
            <person name="Faircloth B.C."/>
            <person name="Fujita M.K."/>
            <person name="Greenwold M.J."/>
            <person name="Hoffmann F.G."/>
            <person name="Howard J.M."/>
            <person name="Iguchi T."/>
            <person name="Janes D.E."/>
            <person name="Khan S.Y."/>
            <person name="Kohno S."/>
            <person name="de Koning A.J."/>
            <person name="Lance S.L."/>
            <person name="McCarthy F.M."/>
            <person name="McCormack J.E."/>
            <person name="Merchant M.E."/>
            <person name="Peterson D.G."/>
            <person name="Pollock D.D."/>
            <person name="Pourmand N."/>
            <person name="Raney B.J."/>
            <person name="Roessler K.A."/>
            <person name="Sanford J.R."/>
            <person name="Sawyer R.H."/>
            <person name="Schmidt C.J."/>
            <person name="Triplett E.W."/>
            <person name="Tuberville T.D."/>
            <person name="Venegas-Anaya M."/>
            <person name="Howard J.T."/>
            <person name="Jarvis E.D."/>
            <person name="Guillette L.J.Jr."/>
            <person name="Glenn T.C."/>
            <person name="Green R.E."/>
            <person name="Ray D.A."/>
        </authorList>
    </citation>
    <scope>NUCLEOTIDE SEQUENCE [LARGE SCALE GENOMIC DNA]</scope>
    <source>
        <strain evidence="2">KSC_2009_1</strain>
    </source>
</reference>
<dbReference type="EMBL" id="AKHW03005676">
    <property type="protein sequence ID" value="KYO25705.1"/>
    <property type="molecule type" value="Genomic_DNA"/>
</dbReference>
<sequence length="126" mass="13767">MEIQSRGACRRVHGSELGPDCLAGASSKTSRSRSPSLSQAASEVPSVCRKARSKCGAMCPSPETYRQQYFSHWSCQRTAASLGLSWEAQSCCLEAGIHLCFQLPRMLEEVELARIQLPEPLPARAV</sequence>
<evidence type="ECO:0000313" key="3">
    <source>
        <dbReference type="Proteomes" id="UP000050525"/>
    </source>
</evidence>
<proteinExistence type="predicted"/>
<evidence type="ECO:0000256" key="1">
    <source>
        <dbReference type="SAM" id="MobiDB-lite"/>
    </source>
</evidence>